<dbReference type="RefSeq" id="WP_066415647.1">
    <property type="nucleotide sequence ID" value="NZ_CP018866.1"/>
</dbReference>
<keyword evidence="4" id="KW-1185">Reference proteome</keyword>
<keyword evidence="2" id="KW-1133">Transmembrane helix</keyword>
<accession>A0A223KXM9</accession>
<evidence type="ECO:0000256" key="2">
    <source>
        <dbReference type="SAM" id="Phobius"/>
    </source>
</evidence>
<feature type="transmembrane region" description="Helical" evidence="2">
    <location>
        <begin position="358"/>
        <end position="377"/>
    </location>
</feature>
<evidence type="ECO:0000313" key="3">
    <source>
        <dbReference type="EMBL" id="AST94173.1"/>
    </source>
</evidence>
<protein>
    <submittedName>
        <fullName evidence="3">Uncharacterized protein</fullName>
    </submittedName>
</protein>
<name>A0A223KXM9_9BACI</name>
<sequence length="405" mass="44708">MRKISILFLAMFFVAWNAFLPVANAWNPGVWKPAEWKLEDLQQHEWKVDPLEIQEWLPENLTEQTIVLYELTQYEWFTQSPELMQWVMEDLENREWIIENYDVVLDELSQLSDWTVDEITVMEWQLTELRDFSSTVQDALQQDINELEGNNSANSPPSTETEASSPSLTDPSASPEDAISNSGPNKYDIIKFTSKMVGDTVNFADKLARQNDASASDLYKYKNNIFYSGIKTFTKGNEALEGVFAGVDTVRTGKKLYEEINKLRSLGKTREAVSQAGSISSASQLVNTPATKTFTPANAIVSTALLPFSIIDTVNNVQKIQSTSGVDRTDAIMSTIGSVGDVITGLAAPVAMIPGLQGVAAGMVVVGTAASLISLGYKTFRKRKEIVKGAKNLAKKIGGFFGFGK</sequence>
<gene>
    <name evidence="3" type="ORF">BC6307_24515</name>
</gene>
<reference evidence="3 4" key="1">
    <citation type="submission" date="2016-12" db="EMBL/GenBank/DDBJ databases">
        <title>The whole genome sequencing and assembly of Bacillus cohnii DSM 6307T strain.</title>
        <authorList>
            <person name="Lee Y.-J."/>
            <person name="Yi H."/>
            <person name="Bahn Y.-S."/>
            <person name="Kim J.F."/>
            <person name="Lee D.-W."/>
        </authorList>
    </citation>
    <scope>NUCLEOTIDE SEQUENCE [LARGE SCALE GENOMIC DNA]</scope>
    <source>
        <strain evidence="3 4">DSM 6307</strain>
    </source>
</reference>
<dbReference type="KEGG" id="bcoh:BC6307_24515"/>
<keyword evidence="2" id="KW-0472">Membrane</keyword>
<dbReference type="EMBL" id="CP018866">
    <property type="protein sequence ID" value="AST94173.1"/>
    <property type="molecule type" value="Genomic_DNA"/>
</dbReference>
<feature type="region of interest" description="Disordered" evidence="1">
    <location>
        <begin position="147"/>
        <end position="182"/>
    </location>
</feature>
<keyword evidence="2" id="KW-0812">Transmembrane</keyword>
<dbReference type="Proteomes" id="UP000215224">
    <property type="component" value="Chromosome"/>
</dbReference>
<evidence type="ECO:0000256" key="1">
    <source>
        <dbReference type="SAM" id="MobiDB-lite"/>
    </source>
</evidence>
<dbReference type="AlphaFoldDB" id="A0A223KXM9"/>
<organism evidence="3 4">
    <name type="scientific">Sutcliffiella cohnii</name>
    <dbReference type="NCBI Taxonomy" id="33932"/>
    <lineage>
        <taxon>Bacteria</taxon>
        <taxon>Bacillati</taxon>
        <taxon>Bacillota</taxon>
        <taxon>Bacilli</taxon>
        <taxon>Bacillales</taxon>
        <taxon>Bacillaceae</taxon>
        <taxon>Sutcliffiella</taxon>
    </lineage>
</organism>
<proteinExistence type="predicted"/>
<evidence type="ECO:0000313" key="4">
    <source>
        <dbReference type="Proteomes" id="UP000215224"/>
    </source>
</evidence>
<dbReference type="STRING" id="1314751.GCA_001591425_02108"/>
<feature type="compositionally biased region" description="Low complexity" evidence="1">
    <location>
        <begin position="155"/>
        <end position="167"/>
    </location>
</feature>